<evidence type="ECO:0000256" key="1">
    <source>
        <dbReference type="SAM" id="Phobius"/>
    </source>
</evidence>
<organism evidence="2">
    <name type="scientific">Anopheles darlingi</name>
    <name type="common">Mosquito</name>
    <dbReference type="NCBI Taxonomy" id="43151"/>
    <lineage>
        <taxon>Eukaryota</taxon>
        <taxon>Metazoa</taxon>
        <taxon>Ecdysozoa</taxon>
        <taxon>Arthropoda</taxon>
        <taxon>Hexapoda</taxon>
        <taxon>Insecta</taxon>
        <taxon>Pterygota</taxon>
        <taxon>Neoptera</taxon>
        <taxon>Endopterygota</taxon>
        <taxon>Diptera</taxon>
        <taxon>Nematocera</taxon>
        <taxon>Culicoidea</taxon>
        <taxon>Culicidae</taxon>
        <taxon>Anophelinae</taxon>
        <taxon>Anopheles</taxon>
    </lineage>
</organism>
<reference evidence="2" key="1">
    <citation type="submission" date="2018-01" db="EMBL/GenBank/DDBJ databases">
        <title>An insight into the sialome of Amazonian anophelines.</title>
        <authorList>
            <person name="Ribeiro J.M."/>
            <person name="Scarpassa V."/>
            <person name="Calvo E."/>
        </authorList>
    </citation>
    <scope>NUCLEOTIDE SEQUENCE</scope>
</reference>
<evidence type="ECO:0000313" key="2">
    <source>
        <dbReference type="EMBL" id="MBW75751.1"/>
    </source>
</evidence>
<protein>
    <submittedName>
        <fullName evidence="2">Putative secreted protein</fullName>
    </submittedName>
</protein>
<keyword evidence="1" id="KW-1133">Transmembrane helix</keyword>
<sequence>MLFRDRTFVLILVWYCHWLLLYGQIYERGKRILQIPVLRRRRGWLEMVSIWSRARRFGGATTDYVSTTIAASIISAIVAAADTAAAAAAITAGIVTLDDSLSLGWWWCSMWTRRVAVNRGYSVHVVSCWRSTATVVDITTLPT</sequence>
<proteinExistence type="predicted"/>
<keyword evidence="1" id="KW-0472">Membrane</keyword>
<name>A0A2M4DE81_ANODA</name>
<keyword evidence="1" id="KW-0812">Transmembrane</keyword>
<dbReference type="EMBL" id="GGFL01011573">
    <property type="protein sequence ID" value="MBW75751.1"/>
    <property type="molecule type" value="Transcribed_RNA"/>
</dbReference>
<feature type="transmembrane region" description="Helical" evidence="1">
    <location>
        <begin position="6"/>
        <end position="25"/>
    </location>
</feature>
<accession>A0A2M4DE81</accession>
<dbReference type="AlphaFoldDB" id="A0A2M4DE81"/>